<comment type="caution">
    <text evidence="2">The sequence shown here is derived from an EMBL/GenBank/DDBJ whole genome shotgun (WGS) entry which is preliminary data.</text>
</comment>
<protein>
    <submittedName>
        <fullName evidence="2">Uncharacterized protein</fullName>
    </submittedName>
</protein>
<accession>A0A8S0UF12</accession>
<evidence type="ECO:0000313" key="3">
    <source>
        <dbReference type="Proteomes" id="UP000594638"/>
    </source>
</evidence>
<evidence type="ECO:0000256" key="1">
    <source>
        <dbReference type="SAM" id="MobiDB-lite"/>
    </source>
</evidence>
<dbReference type="Gramene" id="OE9A060318T1">
    <property type="protein sequence ID" value="OE9A060318C1"/>
    <property type="gene ID" value="OE9A060318"/>
</dbReference>
<name>A0A8S0UF12_OLEEU</name>
<feature type="region of interest" description="Disordered" evidence="1">
    <location>
        <begin position="1"/>
        <end position="62"/>
    </location>
</feature>
<dbReference type="EMBL" id="CACTIH010007644">
    <property type="protein sequence ID" value="CAA3016765.1"/>
    <property type="molecule type" value="Genomic_DNA"/>
</dbReference>
<keyword evidence="3" id="KW-1185">Reference proteome</keyword>
<sequence length="62" mass="6643">MEFSGGCTIRNRPEMVRYGPQRWSVTATGPYGPDQSGHTDPDFGPGRLSGPNPGPDPDLGQK</sequence>
<gene>
    <name evidence="2" type="ORF">OLEA9_A060318</name>
</gene>
<evidence type="ECO:0000313" key="2">
    <source>
        <dbReference type="EMBL" id="CAA3016765.1"/>
    </source>
</evidence>
<proteinExistence type="predicted"/>
<organism evidence="2 3">
    <name type="scientific">Olea europaea subsp. europaea</name>
    <dbReference type="NCBI Taxonomy" id="158383"/>
    <lineage>
        <taxon>Eukaryota</taxon>
        <taxon>Viridiplantae</taxon>
        <taxon>Streptophyta</taxon>
        <taxon>Embryophyta</taxon>
        <taxon>Tracheophyta</taxon>
        <taxon>Spermatophyta</taxon>
        <taxon>Magnoliopsida</taxon>
        <taxon>eudicotyledons</taxon>
        <taxon>Gunneridae</taxon>
        <taxon>Pentapetalae</taxon>
        <taxon>asterids</taxon>
        <taxon>lamiids</taxon>
        <taxon>Lamiales</taxon>
        <taxon>Oleaceae</taxon>
        <taxon>Oleeae</taxon>
        <taxon>Olea</taxon>
    </lineage>
</organism>
<dbReference type="Proteomes" id="UP000594638">
    <property type="component" value="Unassembled WGS sequence"/>
</dbReference>
<reference evidence="2 3" key="1">
    <citation type="submission" date="2019-12" db="EMBL/GenBank/DDBJ databases">
        <authorList>
            <person name="Alioto T."/>
            <person name="Alioto T."/>
            <person name="Gomez Garrido J."/>
        </authorList>
    </citation>
    <scope>NUCLEOTIDE SEQUENCE [LARGE SCALE GENOMIC DNA]</scope>
</reference>
<dbReference type="AlphaFoldDB" id="A0A8S0UF12"/>